<dbReference type="GO" id="GO:0016853">
    <property type="term" value="F:isomerase activity"/>
    <property type="evidence" value="ECO:0007669"/>
    <property type="project" value="UniProtKB-KW"/>
</dbReference>
<dbReference type="NCBIfam" id="TIGR00236">
    <property type="entry name" value="wecB"/>
    <property type="match status" value="1"/>
</dbReference>
<evidence type="ECO:0000256" key="1">
    <source>
        <dbReference type="RuleBase" id="RU003513"/>
    </source>
</evidence>
<organism evidence="3 4">
    <name type="scientific">Mangrovihabitans endophyticus</name>
    <dbReference type="NCBI Taxonomy" id="1751298"/>
    <lineage>
        <taxon>Bacteria</taxon>
        <taxon>Bacillati</taxon>
        <taxon>Actinomycetota</taxon>
        <taxon>Actinomycetes</taxon>
        <taxon>Micromonosporales</taxon>
        <taxon>Micromonosporaceae</taxon>
        <taxon>Mangrovihabitans</taxon>
    </lineage>
</organism>
<dbReference type="PANTHER" id="PTHR43174">
    <property type="entry name" value="UDP-N-ACETYLGLUCOSAMINE 2-EPIMERASE"/>
    <property type="match status" value="1"/>
</dbReference>
<name>A0A8J3FQ51_9ACTN</name>
<reference evidence="3" key="1">
    <citation type="journal article" date="2014" name="Int. J. Syst. Evol. Microbiol.">
        <title>Complete genome sequence of Corynebacterium casei LMG S-19264T (=DSM 44701T), isolated from a smear-ripened cheese.</title>
        <authorList>
            <consortium name="US DOE Joint Genome Institute (JGI-PGF)"/>
            <person name="Walter F."/>
            <person name="Albersmeier A."/>
            <person name="Kalinowski J."/>
            <person name="Ruckert C."/>
        </authorList>
    </citation>
    <scope>NUCLEOTIDE SEQUENCE</scope>
    <source>
        <strain evidence="3">CGMCC 4.7299</strain>
    </source>
</reference>
<dbReference type="Gene3D" id="3.40.50.2000">
    <property type="entry name" value="Glycogen Phosphorylase B"/>
    <property type="match status" value="2"/>
</dbReference>
<sequence length="366" mass="38773">MTATPAPPSLNGKIAVVFGTRPEIIKLAPVMASLGEDGVPVFTGQHYDPELTRAVLLSCGLPDLPPSVTGLRGQPRGVQIAEMLRQLHERFAVDRPACVIVQGDTNSTNAGAQAAHYLGIPVVHVEAGLRSGDRTMPEEINRMLVSSVADVHCAATSANVDNLLRSGITEDRIHLTGNPIVEAVRNLLPTGRGRAACGPRNRPYVLATIHRPENTDNRSRLAQIIDQLDRLGRTVLFPAHPRTAQALRAAGIESSGTAIHLISPLDYRSFLGMAHHADVIISDSGGIQEEVTVLRRPLVVVRTSTERPEAVAAGFAVLCEPGDIVRAAAAMATPAIRAKINNTASPYGDGLAGTRIAALARSAVHV</sequence>
<dbReference type="PANTHER" id="PTHR43174:SF1">
    <property type="entry name" value="UDP-N-ACETYLGLUCOSAMINE 2-EPIMERASE"/>
    <property type="match status" value="1"/>
</dbReference>
<comment type="caution">
    <text evidence="3">The sequence shown here is derived from an EMBL/GenBank/DDBJ whole genome shotgun (WGS) entry which is preliminary data.</text>
</comment>
<proteinExistence type="inferred from homology"/>
<protein>
    <submittedName>
        <fullName evidence="3">UDP-N-acetyl glucosamine 2-epimerase</fullName>
    </submittedName>
</protein>
<evidence type="ECO:0000313" key="3">
    <source>
        <dbReference type="EMBL" id="GGL06975.1"/>
    </source>
</evidence>
<feature type="domain" description="UDP-N-acetylglucosamine 2-epimerase" evidence="2">
    <location>
        <begin position="41"/>
        <end position="358"/>
    </location>
</feature>
<keyword evidence="1" id="KW-0413">Isomerase</keyword>
<accession>A0A8J3FQ51</accession>
<dbReference type="InterPro" id="IPR003331">
    <property type="entry name" value="UDP_GlcNAc_Epimerase_2_dom"/>
</dbReference>
<dbReference type="CDD" id="cd03786">
    <property type="entry name" value="GTB_UDP-GlcNAc_2-Epimerase"/>
    <property type="match status" value="1"/>
</dbReference>
<dbReference type="Proteomes" id="UP000656042">
    <property type="component" value="Unassembled WGS sequence"/>
</dbReference>
<gene>
    <name evidence="3" type="primary">wecB</name>
    <name evidence="3" type="ORF">GCM10012284_46460</name>
</gene>
<comment type="similarity">
    <text evidence="1">Belongs to the UDP-N-acetylglucosamine 2-epimerase family.</text>
</comment>
<keyword evidence="4" id="KW-1185">Reference proteome</keyword>
<evidence type="ECO:0000313" key="4">
    <source>
        <dbReference type="Proteomes" id="UP000656042"/>
    </source>
</evidence>
<reference evidence="3" key="2">
    <citation type="submission" date="2020-09" db="EMBL/GenBank/DDBJ databases">
        <authorList>
            <person name="Sun Q."/>
            <person name="Zhou Y."/>
        </authorList>
    </citation>
    <scope>NUCLEOTIDE SEQUENCE</scope>
    <source>
        <strain evidence="3">CGMCC 4.7299</strain>
    </source>
</reference>
<dbReference type="Pfam" id="PF02350">
    <property type="entry name" value="Epimerase_2"/>
    <property type="match status" value="1"/>
</dbReference>
<dbReference type="SUPFAM" id="SSF53756">
    <property type="entry name" value="UDP-Glycosyltransferase/glycogen phosphorylase"/>
    <property type="match status" value="1"/>
</dbReference>
<evidence type="ECO:0000259" key="2">
    <source>
        <dbReference type="Pfam" id="PF02350"/>
    </source>
</evidence>
<dbReference type="InterPro" id="IPR029767">
    <property type="entry name" value="WecB-like"/>
</dbReference>
<dbReference type="RefSeq" id="WP_229716068.1">
    <property type="nucleotide sequence ID" value="NZ_BMMX01000026.1"/>
</dbReference>
<dbReference type="AlphaFoldDB" id="A0A8J3FQ51"/>
<dbReference type="EMBL" id="BMMX01000026">
    <property type="protein sequence ID" value="GGL06975.1"/>
    <property type="molecule type" value="Genomic_DNA"/>
</dbReference>